<dbReference type="WBParaSite" id="MCU_006562-RA">
    <property type="protein sequence ID" value="MCU_006562-RA"/>
    <property type="gene ID" value="MCU_006562"/>
</dbReference>
<name>A0A5K3F9J9_MESCO</name>
<reference evidence="1" key="1">
    <citation type="submission" date="2019-11" db="UniProtKB">
        <authorList>
            <consortium name="WormBaseParasite"/>
        </authorList>
    </citation>
    <scope>IDENTIFICATION</scope>
</reference>
<evidence type="ECO:0000313" key="1">
    <source>
        <dbReference type="WBParaSite" id="MCU_006562-RA"/>
    </source>
</evidence>
<proteinExistence type="predicted"/>
<protein>
    <submittedName>
        <fullName evidence="1">NikR_C domain-containing protein</fullName>
    </submittedName>
</protein>
<accession>A0A5K3F9J9</accession>
<dbReference type="AlphaFoldDB" id="A0A5K3F9J9"/>
<organism evidence="1">
    <name type="scientific">Mesocestoides corti</name>
    <name type="common">Flatworm</name>
    <dbReference type="NCBI Taxonomy" id="53468"/>
    <lineage>
        <taxon>Eukaryota</taxon>
        <taxon>Metazoa</taxon>
        <taxon>Spiralia</taxon>
        <taxon>Lophotrochozoa</taxon>
        <taxon>Platyhelminthes</taxon>
        <taxon>Cestoda</taxon>
        <taxon>Eucestoda</taxon>
        <taxon>Cyclophyllidea</taxon>
        <taxon>Mesocestoididae</taxon>
        <taxon>Mesocestoides</taxon>
    </lineage>
</organism>
<sequence>FHRSLNSELACVAVFHRQAQVSEYIGALEELKVTCVAQSAESIQECIIVVVVNSDMLTSVVRRGLVAQVHDEKQGVEAPL</sequence>